<dbReference type="EMBL" id="JAIZPD010000003">
    <property type="protein sequence ID" value="KAH0964968.1"/>
    <property type="molecule type" value="Genomic_DNA"/>
</dbReference>
<gene>
    <name evidence="2" type="ORF">HRG_02984</name>
</gene>
<feature type="transmembrane region" description="Helical" evidence="1">
    <location>
        <begin position="20"/>
        <end position="44"/>
    </location>
</feature>
<dbReference type="RefSeq" id="XP_044722481.1">
    <property type="nucleotide sequence ID" value="XM_044861455.1"/>
</dbReference>
<keyword evidence="1" id="KW-0812">Transmembrane</keyword>
<evidence type="ECO:0000313" key="3">
    <source>
        <dbReference type="Proteomes" id="UP000824596"/>
    </source>
</evidence>
<dbReference type="GeneID" id="68352113"/>
<accession>A0A9P8SJ63</accession>
<organism evidence="2 3">
    <name type="scientific">Hirsutella rhossiliensis</name>
    <dbReference type="NCBI Taxonomy" id="111463"/>
    <lineage>
        <taxon>Eukaryota</taxon>
        <taxon>Fungi</taxon>
        <taxon>Dikarya</taxon>
        <taxon>Ascomycota</taxon>
        <taxon>Pezizomycotina</taxon>
        <taxon>Sordariomycetes</taxon>
        <taxon>Hypocreomycetidae</taxon>
        <taxon>Hypocreales</taxon>
        <taxon>Ophiocordycipitaceae</taxon>
        <taxon>Hirsutella</taxon>
    </lineage>
</organism>
<reference evidence="2" key="1">
    <citation type="submission" date="2021-09" db="EMBL/GenBank/DDBJ databases">
        <title>A high-quality genome of the endoparasitic fungus Hirsutella rhossiliensis with a comparison of Hirsutella genomes reveals transposable elements contributing to genome size variation.</title>
        <authorList>
            <person name="Lin R."/>
            <person name="Jiao Y."/>
            <person name="Sun X."/>
            <person name="Ling J."/>
            <person name="Xie B."/>
            <person name="Cheng X."/>
        </authorList>
    </citation>
    <scope>NUCLEOTIDE SEQUENCE</scope>
    <source>
        <strain evidence="2">HR02</strain>
    </source>
</reference>
<comment type="caution">
    <text evidence="2">The sequence shown here is derived from an EMBL/GenBank/DDBJ whole genome shotgun (WGS) entry which is preliminary data.</text>
</comment>
<proteinExistence type="predicted"/>
<sequence>MKHYGPGHLRRINSAPVGGFGLYANTGFAVDLVLFPTYFAAIVVPGPLRDLPPRPATAALFSHVGSDLPEELC</sequence>
<keyword evidence="1" id="KW-1133">Transmembrane helix</keyword>
<protein>
    <submittedName>
        <fullName evidence="2">Uncharacterized protein</fullName>
    </submittedName>
</protein>
<dbReference type="AlphaFoldDB" id="A0A9P8SJ63"/>
<keyword evidence="3" id="KW-1185">Reference proteome</keyword>
<keyword evidence="1" id="KW-0472">Membrane</keyword>
<evidence type="ECO:0000313" key="2">
    <source>
        <dbReference type="EMBL" id="KAH0964968.1"/>
    </source>
</evidence>
<name>A0A9P8SJ63_9HYPO</name>
<dbReference type="Proteomes" id="UP000824596">
    <property type="component" value="Unassembled WGS sequence"/>
</dbReference>
<evidence type="ECO:0000256" key="1">
    <source>
        <dbReference type="SAM" id="Phobius"/>
    </source>
</evidence>